<dbReference type="InterPro" id="IPR018709">
    <property type="entry name" value="CoA_activase_DUF2229"/>
</dbReference>
<dbReference type="InterPro" id="IPR002731">
    <property type="entry name" value="ATPase_BadF"/>
</dbReference>
<gene>
    <name evidence="4" type="ORF">US91_C0006G0081</name>
</gene>
<dbReference type="Proteomes" id="UP000034022">
    <property type="component" value="Unassembled WGS sequence"/>
</dbReference>
<evidence type="ECO:0000313" key="5">
    <source>
        <dbReference type="Proteomes" id="UP000034022"/>
    </source>
</evidence>
<accession>A0A0G0JU94</accession>
<protein>
    <submittedName>
        <fullName evidence="4">ATPase, BadF/BadG/BcrA/BcrD type</fullName>
    </submittedName>
</protein>
<evidence type="ECO:0000313" key="4">
    <source>
        <dbReference type="EMBL" id="KKQ70242.1"/>
    </source>
</evidence>
<dbReference type="InterPro" id="IPR051805">
    <property type="entry name" value="Dehydratase_Activator_Redct"/>
</dbReference>
<dbReference type="Gene3D" id="3.30.420.40">
    <property type="match status" value="3"/>
</dbReference>
<dbReference type="EMBL" id="LBUU01000006">
    <property type="protein sequence ID" value="KKQ70242.1"/>
    <property type="molecule type" value="Genomic_DNA"/>
</dbReference>
<reference evidence="4 5" key="1">
    <citation type="journal article" date="2015" name="Nature">
        <title>rRNA introns, odd ribosomes, and small enigmatic genomes across a large radiation of phyla.</title>
        <authorList>
            <person name="Brown C.T."/>
            <person name="Hug L.A."/>
            <person name="Thomas B.C."/>
            <person name="Sharon I."/>
            <person name="Castelle C.J."/>
            <person name="Singh A."/>
            <person name="Wilkins M.J."/>
            <person name="Williams K.H."/>
            <person name="Banfield J.F."/>
        </authorList>
    </citation>
    <scope>NUCLEOTIDE SEQUENCE [LARGE SCALE GENOMIC DNA]</scope>
</reference>
<dbReference type="SUPFAM" id="SSF53067">
    <property type="entry name" value="Actin-like ATPase domain"/>
    <property type="match status" value="1"/>
</dbReference>
<evidence type="ECO:0000259" key="2">
    <source>
        <dbReference type="Pfam" id="PF01869"/>
    </source>
</evidence>
<sequence length="1585" mass="179006">MTSRGKVFKNLSTELPKEPFIFGLSHKIYFNINELMLEKKLQIIIDAGIANIHVRIWDGVEKRDLLIPNNDRIEKLFLQFQILDVLKNKNNDIYISGKLANIVRETLGHGEIILSSAALWAEAKHLMKEARAHDCKSLGIIDLSASGYMLVAVDQKGELIDDLLLANPRCGAGSGINISRILQKLDIQYEEVDEILCEYLGEQGKEKRSHVQVRADRCGVFSSSATISDKNQGVPLAYALAITLKSEAMKVCRRMPENIEIVHLCGRVFAWQFLRDCAKDFLLQAGVKEIIYDNEQDMLLRGVSSLVNEIGWENFRKQEDRRLSKAEKFLEYPGFQSLKTDFIEKGYYKRLPDSEIAEVIGHELETMPINIGLDIGSTMAKILIADAIDGRIIFKGSYDNHGDTIETVKQIFLDIKKKGVKSLNIQNIGITGSGRYQVQSILQKIYQKSGINIFVLVENYAHAHGSIAYAKKHINDLQSRFPEINRKFCVLVDIGGEDTKVSTISLEKEELFDNAMNIKCSAGTGSLMDTLKALFGIESIGEACLRSFNAPKAYEINATCAVFLMENAKKMQAMGYPQDEILASCNYAIIENMARTLWNQIDFPKNAVVLLHGQTMLSDPLPLAATRRLLDDGEMFSLVPPFPGHRACIGLIESIAKKEIVENVCDLDDFLDLQFEKKIINCYGVACGDKNACCARTLLTSQNSDNKLTVLLGGCSSVNELAYGDKTESGISDVYGDIWKFIDQQMPKSMDKKRLVIPRSFAVSEQAYFLSQIFENLDIPVCVDNVREQDILSAQGLFDIDVCAPLIGAVGQFIRLAGEEHGIILAPQIDFLPTEGKSLGRTCTTNQGGIAVAERFAKARYPQSNIHLFDLSIKSYDPEYLANQLKRKLQKVFRFYNIKASEKRIAEAVAFANGQNQKIKDSVADITALALELCWKEKRSITIVCGREYILNPGIYDSHIGKLIKDKRSIAIPAYAFEAKLDADFAHIYWRNPHDLVSKINVIANNRLSEILKHERLQNIVRKFEQIKDSRLISLVQVSTFRCGPDAVISPLIAEITKKIPSLFIQSDAMIKELAHLENRVNTYINQLEKKLHQTFSGNNFEIKIIDDYDAQKLNPETDVIYFPTLQDNRMLTSVFRGAGISVIDNFLDGEYDLEQKVRLGRKYAGDSVCAPLAAVFADIFLAEEDFVKRKKANDPLVKDKSRILVFDNKGTGPCRQGQYFEMHKFLLNKKHECSACGANFDRSLDYQIKLLAGHEKENYNIGVPEWVLVQSFQGLVLQGVLHFLFLKFGADCADYKQFKLFYQEYLDLKKKINQVLEDRTKPTTNALRISEKISRISLFVGAVYKFFAFGLYNNNGLRQVLSDFSKRWQTTQAKNKKGRTKIFLDGEAYIKAAQVEDVFYGLVDAIGFSSFQAEYSPLWLYLELILNYRMTEMREKNNYEPKISKRLIEKVQIAKLRFLEKGIRRVLAKPLYKAASLRLPYDMKSILGESRAVLATAKPQGELPAYLGEISIKAKEGYDLCINLAPEGCMVSSMGQLFSSHILANGESKTRIEDLFTLNGEINHEQLQMILLKTMGPEKYYKNI</sequence>
<comment type="caution">
    <text evidence="4">The sequence shown here is derived from an EMBL/GenBank/DDBJ whole genome shotgun (WGS) entry which is preliminary data.</text>
</comment>
<feature type="domain" description="DUF2229" evidence="3">
    <location>
        <begin position="757"/>
        <end position="964"/>
    </location>
</feature>
<dbReference type="PANTHER" id="PTHR32329:SF5">
    <property type="entry name" value="ACTIVATOR OF 2-HYDROXYACYL-COA DEHYDRATASE"/>
    <property type="match status" value="1"/>
</dbReference>
<dbReference type="PANTHER" id="PTHR32329">
    <property type="entry name" value="BIFUNCTIONAL PROTEIN [INCLUDES 2-HYDROXYACYL-COA DEHYDRATASE (N-TER) AND ITS ACTIVATOR DOMAIN (C_TERM)-RELATED"/>
    <property type="match status" value="1"/>
</dbReference>
<feature type="domain" description="ATPase BadF/BadG/BcrA/BcrD type" evidence="2">
    <location>
        <begin position="371"/>
        <end position="620"/>
    </location>
</feature>
<feature type="coiled-coil region" evidence="1">
    <location>
        <begin position="1067"/>
        <end position="1094"/>
    </location>
</feature>
<evidence type="ECO:0000256" key="1">
    <source>
        <dbReference type="SAM" id="Coils"/>
    </source>
</evidence>
<proteinExistence type="predicted"/>
<keyword evidence="1" id="KW-0175">Coiled coil</keyword>
<dbReference type="Pfam" id="PF01869">
    <property type="entry name" value="BcrAD_BadFG"/>
    <property type="match status" value="1"/>
</dbReference>
<dbReference type="Pfam" id="PF09989">
    <property type="entry name" value="DUF2229"/>
    <property type="match status" value="1"/>
</dbReference>
<dbReference type="InterPro" id="IPR043129">
    <property type="entry name" value="ATPase_NBD"/>
</dbReference>
<organism evidence="4 5">
    <name type="scientific">Candidatus Falkowbacteria bacterium GW2011_GWE1_38_31</name>
    <dbReference type="NCBI Taxonomy" id="1618638"/>
    <lineage>
        <taxon>Bacteria</taxon>
        <taxon>Candidatus Falkowiibacteriota</taxon>
    </lineage>
</organism>
<evidence type="ECO:0000259" key="3">
    <source>
        <dbReference type="Pfam" id="PF09989"/>
    </source>
</evidence>
<name>A0A0G0JU94_9BACT</name>